<dbReference type="EMBL" id="CP017554">
    <property type="protein sequence ID" value="AOW01061.1"/>
    <property type="molecule type" value="Genomic_DNA"/>
</dbReference>
<evidence type="ECO:0000256" key="1">
    <source>
        <dbReference type="SAM" id="MobiDB-lite"/>
    </source>
</evidence>
<sequence>MRGAGHYDFTVVGEWLLEFAQSIDVPLKLQNGKIKAARKEIKRKARNYNLKMQGHRGVHKKKYPNLWTSMVVVLSKTSSKWSLDNPTTTGLAETLIKKFEDLEPDYRGLQKDARFWQSSVIDEEVIAMLGSFWYAIENVQAAYIFNASQTYFYIRSDGKGNHVWSCQPFVGLRTVKGQLTYTFMFCVNADGSFLFTPHMYGKQYFPNWCASAQAYINKDVSAAPFSLKEKRKEEPDFSARQRKTKLNS</sequence>
<proteinExistence type="predicted"/>
<protein>
    <submittedName>
        <fullName evidence="2">Uncharacterized protein</fullName>
    </submittedName>
</protein>
<dbReference type="RefSeq" id="XP_068138041.1">
    <property type="nucleotide sequence ID" value="XM_068281940.1"/>
</dbReference>
<gene>
    <name evidence="2" type="ORF">YALI1_B02035g</name>
</gene>
<organism evidence="2 3">
    <name type="scientific">Yarrowia lipolytica</name>
    <name type="common">Candida lipolytica</name>
    <dbReference type="NCBI Taxonomy" id="4952"/>
    <lineage>
        <taxon>Eukaryota</taxon>
        <taxon>Fungi</taxon>
        <taxon>Dikarya</taxon>
        <taxon>Ascomycota</taxon>
        <taxon>Saccharomycotina</taxon>
        <taxon>Dipodascomycetes</taxon>
        <taxon>Dipodascales</taxon>
        <taxon>Dipodascales incertae sedis</taxon>
        <taxon>Yarrowia</taxon>
    </lineage>
</organism>
<accession>A0A1D8N601</accession>
<name>A0A1D8N601_YARLL</name>
<reference evidence="2 3" key="1">
    <citation type="journal article" date="2016" name="PLoS ONE">
        <title>Sequence Assembly of Yarrowia lipolytica Strain W29/CLIB89 Shows Transposable Element Diversity.</title>
        <authorList>
            <person name="Magnan C."/>
            <person name="Yu J."/>
            <person name="Chang I."/>
            <person name="Jahn E."/>
            <person name="Kanomata Y."/>
            <person name="Wu J."/>
            <person name="Zeller M."/>
            <person name="Oakes M."/>
            <person name="Baldi P."/>
            <person name="Sandmeyer S."/>
        </authorList>
    </citation>
    <scope>NUCLEOTIDE SEQUENCE [LARGE SCALE GENOMIC DNA]</scope>
    <source>
        <strain evidence="3">CLIB89(W29)</strain>
    </source>
</reference>
<dbReference type="GeneID" id="94582603"/>
<feature type="region of interest" description="Disordered" evidence="1">
    <location>
        <begin position="229"/>
        <end position="248"/>
    </location>
</feature>
<dbReference type="VEuPathDB" id="FungiDB:YALI0_B18942g"/>
<dbReference type="VEuPathDB" id="FungiDB:YALI1_B02035g"/>
<evidence type="ECO:0000313" key="2">
    <source>
        <dbReference type="EMBL" id="AOW01061.1"/>
    </source>
</evidence>
<feature type="compositionally biased region" description="Basic and acidic residues" evidence="1">
    <location>
        <begin position="229"/>
        <end position="239"/>
    </location>
</feature>
<dbReference type="Proteomes" id="UP000182444">
    <property type="component" value="Chromosome 1B"/>
</dbReference>
<dbReference type="AlphaFoldDB" id="A0A1D8N601"/>
<evidence type="ECO:0000313" key="3">
    <source>
        <dbReference type="Proteomes" id="UP000182444"/>
    </source>
</evidence>